<dbReference type="Proteomes" id="UP000078492">
    <property type="component" value="Unassembled WGS sequence"/>
</dbReference>
<gene>
    <name evidence="9" type="ORF">ALC57_00540</name>
</gene>
<dbReference type="GO" id="GO:0005739">
    <property type="term" value="C:mitochondrion"/>
    <property type="evidence" value="ECO:0007669"/>
    <property type="project" value="UniProtKB-SubCell"/>
</dbReference>
<feature type="compositionally biased region" description="Polar residues" evidence="6">
    <location>
        <begin position="1130"/>
        <end position="1153"/>
    </location>
</feature>
<dbReference type="STRING" id="471704.A0A151JS49"/>
<evidence type="ECO:0000313" key="10">
    <source>
        <dbReference type="Proteomes" id="UP000078492"/>
    </source>
</evidence>
<feature type="domain" description="Trafficking kinesin-binding protein C-terminal" evidence="7">
    <location>
        <begin position="802"/>
        <end position="979"/>
    </location>
</feature>
<evidence type="ECO:0000256" key="4">
    <source>
        <dbReference type="ARBA" id="ARBA00023128"/>
    </source>
</evidence>
<organism evidence="9 10">
    <name type="scientific">Trachymyrmex cornetzi</name>
    <dbReference type="NCBI Taxonomy" id="471704"/>
    <lineage>
        <taxon>Eukaryota</taxon>
        <taxon>Metazoa</taxon>
        <taxon>Ecdysozoa</taxon>
        <taxon>Arthropoda</taxon>
        <taxon>Hexapoda</taxon>
        <taxon>Insecta</taxon>
        <taxon>Pterygota</taxon>
        <taxon>Neoptera</taxon>
        <taxon>Endopterygota</taxon>
        <taxon>Hymenoptera</taxon>
        <taxon>Apocrita</taxon>
        <taxon>Aculeata</taxon>
        <taxon>Formicoidea</taxon>
        <taxon>Formicidae</taxon>
        <taxon>Myrmicinae</taxon>
        <taxon>Trachymyrmex</taxon>
    </lineage>
</organism>
<dbReference type="GO" id="GO:0006605">
    <property type="term" value="P:protein targeting"/>
    <property type="evidence" value="ECO:0007669"/>
    <property type="project" value="TreeGrafter"/>
</dbReference>
<dbReference type="SMART" id="SM01423">
    <property type="entry name" value="Milton"/>
    <property type="match status" value="1"/>
</dbReference>
<feature type="compositionally biased region" description="Polar residues" evidence="6">
    <location>
        <begin position="1257"/>
        <end position="1266"/>
    </location>
</feature>
<feature type="region of interest" description="Disordered" evidence="6">
    <location>
        <begin position="1071"/>
        <end position="1096"/>
    </location>
</feature>
<evidence type="ECO:0000259" key="8">
    <source>
        <dbReference type="SMART" id="SM01424"/>
    </source>
</evidence>
<accession>A0A151JS49</accession>
<dbReference type="InterPro" id="IPR022154">
    <property type="entry name" value="TRAK1/2_C"/>
</dbReference>
<keyword evidence="4" id="KW-0496">Mitochondrion</keyword>
<dbReference type="SMART" id="SM01424">
    <property type="entry name" value="HAP1_N"/>
    <property type="match status" value="1"/>
</dbReference>
<feature type="compositionally biased region" description="Polar residues" evidence="6">
    <location>
        <begin position="1303"/>
        <end position="1318"/>
    </location>
</feature>
<reference evidence="9 10" key="1">
    <citation type="submission" date="2015-09" db="EMBL/GenBank/DDBJ databases">
        <title>Trachymyrmex cornetzi WGS genome.</title>
        <authorList>
            <person name="Nygaard S."/>
            <person name="Hu H."/>
            <person name="Boomsma J."/>
            <person name="Zhang G."/>
        </authorList>
    </citation>
    <scope>NUCLEOTIDE SEQUENCE [LARGE SCALE GENOMIC DNA]</scope>
    <source>
        <strain evidence="9">Tcor2-1</strain>
        <tissue evidence="9">Whole body</tissue>
    </source>
</reference>
<dbReference type="InterPro" id="IPR006933">
    <property type="entry name" value="HAP1_N"/>
</dbReference>
<feature type="compositionally biased region" description="Basic and acidic residues" evidence="6">
    <location>
        <begin position="131"/>
        <end position="148"/>
    </location>
</feature>
<evidence type="ECO:0000256" key="6">
    <source>
        <dbReference type="SAM" id="MobiDB-lite"/>
    </source>
</evidence>
<dbReference type="EMBL" id="KQ978579">
    <property type="protein sequence ID" value="KYN30030.1"/>
    <property type="molecule type" value="Genomic_DNA"/>
</dbReference>
<evidence type="ECO:0000256" key="2">
    <source>
        <dbReference type="ARBA" id="ARBA00007007"/>
    </source>
</evidence>
<comment type="subcellular location">
    <subcellularLocation>
        <location evidence="1">Mitochondrion</location>
    </subcellularLocation>
</comment>
<dbReference type="Pfam" id="PF12448">
    <property type="entry name" value="Milton"/>
    <property type="match status" value="1"/>
</dbReference>
<feature type="region of interest" description="Disordered" evidence="6">
    <location>
        <begin position="743"/>
        <end position="771"/>
    </location>
</feature>
<feature type="domain" description="HAP1 N-terminal" evidence="8">
    <location>
        <begin position="203"/>
        <end position="749"/>
    </location>
</feature>
<feature type="region of interest" description="Disordered" evidence="6">
    <location>
        <begin position="1257"/>
        <end position="1356"/>
    </location>
</feature>
<dbReference type="Gene3D" id="3.90.650.10">
    <property type="entry name" value="PurM-like C-terminal domain"/>
    <property type="match status" value="1"/>
</dbReference>
<feature type="compositionally biased region" description="Acidic residues" evidence="6">
    <location>
        <begin position="415"/>
        <end position="426"/>
    </location>
</feature>
<evidence type="ECO:0000313" key="9">
    <source>
        <dbReference type="EMBL" id="KYN30030.1"/>
    </source>
</evidence>
<dbReference type="Pfam" id="PF04849">
    <property type="entry name" value="HAP1_N"/>
    <property type="match status" value="2"/>
</dbReference>
<proteinExistence type="inferred from homology"/>
<feature type="compositionally biased region" description="Low complexity" evidence="6">
    <location>
        <begin position="827"/>
        <end position="837"/>
    </location>
</feature>
<dbReference type="PANTHER" id="PTHR15751">
    <property type="entry name" value="TRAFFICKING KINESIN-BINDING PROTEIN"/>
    <property type="match status" value="1"/>
</dbReference>
<sequence>MLLRGIAFAEARRNSTRRVFKSRDKTQGCERDAASDLSHDGSLARHVRTEMMAYQPVEVPLSFIFSNSFESEAISLFATASKLATVEDEGPKRPEGPIRPSTASLKVSPTARAILQASRSSKKLVSPVSTRDAETITENERAKSSASAEHKIMYLGTREVRRPKGPAKLREILEKRETVLSKWRDDVCSGEELPEVEIISLLEEQIPRYRLRADTLTQFQGYENADWFIPAPALKSEDVDLKLSPDQIRETLNYFSGALWCSGFGCPRATSERQTNNVCFTIHNMPVIARIYAIAKILGNKLSLLLDKMPEISEDALMLSREQMVVYCKNLEKIEHKQAWIIGIVESNDLKAHVIKKPQVIEVHATDNGVFLCSWYRNWSTDPAYTLEEETAARKERTLTPDVVEPEETGRDHDDPPEDDPYEYDDDIRPPTTSGEHRDIDSDDDDECLSLFEAANYLVSGSSVPTTKVSAPCWGCKGCTIEGLPLFLLGSPSEASCTCTSFLCSNRVSQMTKTYNDIEAVTRLLEEKEKDLELTARIGKELLAHNQKLETTVNALEGELKEANEKITQLNHEVLKKTELIQVLTNDVDESSSEAGTPTGLRGINLEMLQRKVTSLEDENKQLRTEFTKLVCDADNSEEQEARLVKDIAAQLANANMEVDGIAEELGRQKDENRLQHEQIISLTAKLAETELRLAQLMAEHDEVGATLVITRDNQNTLAAELAEFKERYAEVVNLLAETQEQLRKQRKRGMPTVRGGSLFPSMGAAPQPDSIASELESSLYSELSIDSGIGAGDRIPTYKKVFETVRTASRATHAGMDPNQFPRLNSMTTSTLSSSSVGPRMSCGQVRPQASTFPSLDSTGHSESEGSLLIESEDYPGPQRTGVPGAPGAADLEAAIRRLTPAEVLARRACLSTGAGYSYDYDGGILHSPPTFLPFDCRTPDSIMSTGSSGNLSGYSGNSGNAWRIPQKLQIVKPMEGSQTLHHWSRLATPTLGGLLEDRPGVKTRGGRALEDLGLITFTLSDLEEDEEYTNPGKPFQDTGSIYTFTNSTVMHPDDHTTSSVTPSIVSSRVASAPNSGMNSGMSTPRTHSRRNSTSTFSTTLGLAKMLNERGIKAVTPSCIGTPTDDRNFSPTATPCNSPDASLSPTRSSSPVPESAASLTLGLLSTGAELLRRTFSYEPPAPVQVKKKRPKSTISRSDKKALTGIRLVEKLERIGIDTIIATTASSSISPLALQGALYTRRSTGSPMAQLTFLKTSMSSSTSQEKLISPSSSTSSTSDEFPPNKSSLLPGKQDDSKEPEPSVSGSNAFNSRATGQSPDRQRRSGARATRPDLGRVRPPIPTPVTKESKQSALGAISSLLFGRKGGLL</sequence>
<evidence type="ECO:0000256" key="5">
    <source>
        <dbReference type="SAM" id="Coils"/>
    </source>
</evidence>
<feature type="coiled-coil region" evidence="5">
    <location>
        <begin position="546"/>
        <end position="580"/>
    </location>
</feature>
<feature type="compositionally biased region" description="Polar residues" evidence="6">
    <location>
        <begin position="1074"/>
        <end position="1083"/>
    </location>
</feature>
<feature type="region of interest" description="Disordered" evidence="6">
    <location>
        <begin position="1124"/>
        <end position="1155"/>
    </location>
</feature>
<evidence type="ECO:0000256" key="3">
    <source>
        <dbReference type="ARBA" id="ARBA00023054"/>
    </source>
</evidence>
<dbReference type="GO" id="GO:0047496">
    <property type="term" value="P:vesicle transport along microtubule"/>
    <property type="evidence" value="ECO:0007669"/>
    <property type="project" value="TreeGrafter"/>
</dbReference>
<dbReference type="InterPro" id="IPR051946">
    <property type="entry name" value="Intracell_Traff-Reg"/>
</dbReference>
<dbReference type="GO" id="GO:0017022">
    <property type="term" value="F:myosin binding"/>
    <property type="evidence" value="ECO:0007669"/>
    <property type="project" value="TreeGrafter"/>
</dbReference>
<feature type="compositionally biased region" description="Low complexity" evidence="6">
    <location>
        <begin position="1269"/>
        <end position="1278"/>
    </location>
</feature>
<dbReference type="InterPro" id="IPR036676">
    <property type="entry name" value="PurM-like_C_sf"/>
</dbReference>
<evidence type="ECO:0000256" key="1">
    <source>
        <dbReference type="ARBA" id="ARBA00004173"/>
    </source>
</evidence>
<feature type="region of interest" description="Disordered" evidence="6">
    <location>
        <begin position="126"/>
        <end position="148"/>
    </location>
</feature>
<keyword evidence="10" id="KW-1185">Reference proteome</keyword>
<feature type="compositionally biased region" description="Polar residues" evidence="6">
    <location>
        <begin position="849"/>
        <end position="862"/>
    </location>
</feature>
<feature type="region of interest" description="Disordered" evidence="6">
    <location>
        <begin position="812"/>
        <end position="881"/>
    </location>
</feature>
<protein>
    <submittedName>
        <fullName evidence="9">Trafficking kinesin-binding protein milt</fullName>
    </submittedName>
</protein>
<evidence type="ECO:0000259" key="7">
    <source>
        <dbReference type="SMART" id="SM01423"/>
    </source>
</evidence>
<dbReference type="PANTHER" id="PTHR15751:SF12">
    <property type="entry name" value="TRAFFICKING KINESIN-BINDING PROTEIN MILT"/>
    <property type="match status" value="1"/>
</dbReference>
<dbReference type="GO" id="GO:0031410">
    <property type="term" value="C:cytoplasmic vesicle"/>
    <property type="evidence" value="ECO:0007669"/>
    <property type="project" value="TreeGrafter"/>
</dbReference>
<dbReference type="GO" id="GO:0048311">
    <property type="term" value="P:mitochondrion distribution"/>
    <property type="evidence" value="ECO:0007669"/>
    <property type="project" value="TreeGrafter"/>
</dbReference>
<feature type="region of interest" description="Disordered" evidence="6">
    <location>
        <begin position="390"/>
        <end position="443"/>
    </location>
</feature>
<feature type="region of interest" description="Disordered" evidence="6">
    <location>
        <begin position="86"/>
        <end position="106"/>
    </location>
</feature>
<name>A0A151JS49_9HYME</name>
<comment type="similarity">
    <text evidence="2">Belongs to the milton family.</text>
</comment>
<keyword evidence="3 5" id="KW-0175">Coiled coil</keyword>